<evidence type="ECO:0000259" key="1">
    <source>
        <dbReference type="PROSITE" id="PS50075"/>
    </source>
</evidence>
<evidence type="ECO:0000313" key="2">
    <source>
        <dbReference type="Proteomes" id="UP000504618"/>
    </source>
</evidence>
<dbReference type="Proteomes" id="UP000504618">
    <property type="component" value="Unplaced"/>
</dbReference>
<dbReference type="InterPro" id="IPR036736">
    <property type="entry name" value="ACP-like_sf"/>
</dbReference>
<dbReference type="RefSeq" id="XP_024882787.1">
    <property type="nucleotide sequence ID" value="XM_025027019.1"/>
</dbReference>
<dbReference type="GeneID" id="112461685"/>
<organism evidence="2 3">
    <name type="scientific">Temnothorax curvispinosus</name>
    <dbReference type="NCBI Taxonomy" id="300111"/>
    <lineage>
        <taxon>Eukaryota</taxon>
        <taxon>Metazoa</taxon>
        <taxon>Ecdysozoa</taxon>
        <taxon>Arthropoda</taxon>
        <taxon>Hexapoda</taxon>
        <taxon>Insecta</taxon>
        <taxon>Pterygota</taxon>
        <taxon>Neoptera</taxon>
        <taxon>Endopterygota</taxon>
        <taxon>Hymenoptera</taxon>
        <taxon>Apocrita</taxon>
        <taxon>Aculeata</taxon>
        <taxon>Formicoidea</taxon>
        <taxon>Formicidae</taxon>
        <taxon>Myrmicinae</taxon>
        <taxon>Temnothorax</taxon>
    </lineage>
</organism>
<dbReference type="Pfam" id="PF00550">
    <property type="entry name" value="PP-binding"/>
    <property type="match status" value="1"/>
</dbReference>
<dbReference type="Gene3D" id="1.10.1200.10">
    <property type="entry name" value="ACP-like"/>
    <property type="match status" value="1"/>
</dbReference>
<accession>A0A6J1QK21</accession>
<dbReference type="PROSITE" id="PS50075">
    <property type="entry name" value="CARRIER"/>
    <property type="match status" value="1"/>
</dbReference>
<dbReference type="SUPFAM" id="SSF47336">
    <property type="entry name" value="ACP-like"/>
    <property type="match status" value="1"/>
</dbReference>
<gene>
    <name evidence="3" type="primary">LOC112461685</name>
</gene>
<dbReference type="AlphaFoldDB" id="A0A6J1QK21"/>
<sequence>MLLAEMGMDSMMAVEIKQTLEREFDISLTAQDIRTLNFAKLRQMTITTEQGKIQDTNEIDPSNLEGFDMLIRKVKDSP</sequence>
<reference evidence="3" key="1">
    <citation type="submission" date="2025-08" db="UniProtKB">
        <authorList>
            <consortium name="RefSeq"/>
        </authorList>
    </citation>
    <scope>IDENTIFICATION</scope>
    <source>
        <tissue evidence="3">Whole body</tissue>
    </source>
</reference>
<proteinExistence type="predicted"/>
<protein>
    <submittedName>
        <fullName evidence="3">Fatty acid synthase-like</fullName>
    </submittedName>
</protein>
<keyword evidence="2" id="KW-1185">Reference proteome</keyword>
<feature type="domain" description="Carrier" evidence="1">
    <location>
        <begin position="1"/>
        <end position="52"/>
    </location>
</feature>
<dbReference type="InterPro" id="IPR009081">
    <property type="entry name" value="PP-bd_ACP"/>
</dbReference>
<dbReference type="OrthoDB" id="329835at2759"/>
<evidence type="ECO:0000313" key="3">
    <source>
        <dbReference type="RefSeq" id="XP_024882787.1"/>
    </source>
</evidence>
<name>A0A6J1QK21_9HYME</name>